<proteinExistence type="predicted"/>
<dbReference type="Proteomes" id="UP000230233">
    <property type="component" value="Chromosome X"/>
</dbReference>
<dbReference type="EMBL" id="PDUG01000006">
    <property type="protein sequence ID" value="PIC18665.1"/>
    <property type="molecule type" value="Genomic_DNA"/>
</dbReference>
<evidence type="ECO:0000313" key="2">
    <source>
        <dbReference type="EMBL" id="PIC18665.1"/>
    </source>
</evidence>
<sequence length="174" mass="19888">MFILQYSLWEMWFWYGSLLVECIMGVSFFFYLAWNVDGSERNFLRNQSFLFMFLCIVNVPVFAYIGNGNLRALQSSQFLGKSASFLFLPTFLATTELHIGYRDYAFSKKLFLGVVSQVVSLGLLYAEVKRLFLLFEDASMLNPFNYKSPTNSQTNVAMTQTDVMSSQNPAATIA</sequence>
<dbReference type="AlphaFoldDB" id="A0A2G5SU50"/>
<evidence type="ECO:0000313" key="3">
    <source>
        <dbReference type="Proteomes" id="UP000230233"/>
    </source>
</evidence>
<keyword evidence="3" id="KW-1185">Reference proteome</keyword>
<name>A0A2G5SU50_9PELO</name>
<keyword evidence="1" id="KW-1133">Transmembrane helix</keyword>
<gene>
    <name evidence="2" type="primary">Cnig_chr_X.g24480</name>
    <name evidence="2" type="ORF">B9Z55_024480</name>
</gene>
<keyword evidence="1" id="KW-0812">Transmembrane</keyword>
<feature type="transmembrane region" description="Helical" evidence="1">
    <location>
        <begin position="12"/>
        <end position="36"/>
    </location>
</feature>
<feature type="transmembrane region" description="Helical" evidence="1">
    <location>
        <begin position="48"/>
        <end position="66"/>
    </location>
</feature>
<protein>
    <submittedName>
        <fullName evidence="2">Uncharacterized protein</fullName>
    </submittedName>
</protein>
<reference evidence="3" key="1">
    <citation type="submission" date="2017-10" db="EMBL/GenBank/DDBJ databases">
        <title>Rapid genome shrinkage in a self-fertile nematode reveals novel sperm competition proteins.</title>
        <authorList>
            <person name="Yin D."/>
            <person name="Schwarz E.M."/>
            <person name="Thomas C.G."/>
            <person name="Felde R.L."/>
            <person name="Korf I.F."/>
            <person name="Cutter A.D."/>
            <person name="Schartner C.M."/>
            <person name="Ralston E.J."/>
            <person name="Meyer B.J."/>
            <person name="Haag E.S."/>
        </authorList>
    </citation>
    <scope>NUCLEOTIDE SEQUENCE [LARGE SCALE GENOMIC DNA]</scope>
    <source>
        <strain evidence="3">JU1422</strain>
    </source>
</reference>
<accession>A0A2G5SU50</accession>
<comment type="caution">
    <text evidence="2">The sequence shown here is derived from an EMBL/GenBank/DDBJ whole genome shotgun (WGS) entry which is preliminary data.</text>
</comment>
<dbReference type="OrthoDB" id="10488081at2759"/>
<feature type="transmembrane region" description="Helical" evidence="1">
    <location>
        <begin position="110"/>
        <end position="126"/>
    </location>
</feature>
<organism evidence="2 3">
    <name type="scientific">Caenorhabditis nigoni</name>
    <dbReference type="NCBI Taxonomy" id="1611254"/>
    <lineage>
        <taxon>Eukaryota</taxon>
        <taxon>Metazoa</taxon>
        <taxon>Ecdysozoa</taxon>
        <taxon>Nematoda</taxon>
        <taxon>Chromadorea</taxon>
        <taxon>Rhabditida</taxon>
        <taxon>Rhabditina</taxon>
        <taxon>Rhabditomorpha</taxon>
        <taxon>Rhabditoidea</taxon>
        <taxon>Rhabditidae</taxon>
        <taxon>Peloderinae</taxon>
        <taxon>Caenorhabditis</taxon>
    </lineage>
</organism>
<feature type="transmembrane region" description="Helical" evidence="1">
    <location>
        <begin position="78"/>
        <end position="98"/>
    </location>
</feature>
<keyword evidence="1" id="KW-0472">Membrane</keyword>
<evidence type="ECO:0000256" key="1">
    <source>
        <dbReference type="SAM" id="Phobius"/>
    </source>
</evidence>